<dbReference type="PANTHER" id="PTHR13890:SF31">
    <property type="entry name" value="MAGNESIUM TRANSPORTER MRS2-2-RELATED"/>
    <property type="match status" value="1"/>
</dbReference>
<feature type="transmembrane region" description="Helical" evidence="3">
    <location>
        <begin position="59"/>
        <end position="83"/>
    </location>
</feature>
<feature type="transmembrane region" description="Helical" evidence="3">
    <location>
        <begin position="95"/>
        <end position="119"/>
    </location>
</feature>
<evidence type="ECO:0000256" key="1">
    <source>
        <dbReference type="ARBA" id="ARBA00007535"/>
    </source>
</evidence>
<sequence>MLVAEQHEESDVEQVRRMLATYEREMNSVMGQLEEMRENLDGTREACGMRMDAARNEIILVNLKMTLASLCLMACVVMPTMLGMNVNHGMPDQPWVFYSICGASVMIAVLCYPLASYMFRRSWRAKSASEVARFTSLRLFLMQHLDDLDDIRASLESIRGQVDRAQFKQHLRSSLPGTKFSAGALDCLFDQYDVDRDGLVREVEINQRNVRQDITSVTAGMPEEVKRDMDSSSYFLEGAEVANWMWRPEPKHRGVKLLPWKR</sequence>
<evidence type="ECO:0000313" key="5">
    <source>
        <dbReference type="Proteomes" id="UP000815325"/>
    </source>
</evidence>
<evidence type="ECO:0008006" key="6">
    <source>
        <dbReference type="Google" id="ProtNLM"/>
    </source>
</evidence>
<dbReference type="Proteomes" id="UP000815325">
    <property type="component" value="Unassembled WGS sequence"/>
</dbReference>
<keyword evidence="2" id="KW-0175">Coiled coil</keyword>
<name>A0ABZ3KT50_DUNSA</name>
<evidence type="ECO:0000313" key="4">
    <source>
        <dbReference type="EMBL" id="KAF5832348.1"/>
    </source>
</evidence>
<organism evidence="4 5">
    <name type="scientific">Dunaliella salina</name>
    <name type="common">Green alga</name>
    <name type="synonym">Protococcus salinus</name>
    <dbReference type="NCBI Taxonomy" id="3046"/>
    <lineage>
        <taxon>Eukaryota</taxon>
        <taxon>Viridiplantae</taxon>
        <taxon>Chlorophyta</taxon>
        <taxon>core chlorophytes</taxon>
        <taxon>Chlorophyceae</taxon>
        <taxon>CS clade</taxon>
        <taxon>Chlamydomonadales</taxon>
        <taxon>Dunaliellaceae</taxon>
        <taxon>Dunaliella</taxon>
    </lineage>
</organism>
<keyword evidence="5" id="KW-1185">Reference proteome</keyword>
<keyword evidence="3" id="KW-0812">Transmembrane</keyword>
<dbReference type="PANTHER" id="PTHR13890">
    <property type="entry name" value="RNA SPLICING PROTEIN MRS2, MITOCHONDRIAL"/>
    <property type="match status" value="1"/>
</dbReference>
<dbReference type="Gene3D" id="1.20.58.340">
    <property type="entry name" value="Magnesium transport protein CorA, transmembrane region"/>
    <property type="match status" value="1"/>
</dbReference>
<dbReference type="InterPro" id="IPR039204">
    <property type="entry name" value="MRS2-like"/>
</dbReference>
<proteinExistence type="inferred from homology"/>
<accession>A0ABZ3KT50</accession>
<comment type="similarity">
    <text evidence="1">Belongs to the CorA metal ion transporter (MIT) (TC 1.A.35.5) family.</text>
</comment>
<evidence type="ECO:0000256" key="2">
    <source>
        <dbReference type="SAM" id="Coils"/>
    </source>
</evidence>
<protein>
    <recommendedName>
        <fullName evidence="6">Magnesium transporter</fullName>
    </recommendedName>
</protein>
<comment type="caution">
    <text evidence="4">The sequence shown here is derived from an EMBL/GenBank/DDBJ whole genome shotgun (WGS) entry which is preliminary data.</text>
</comment>
<dbReference type="EMBL" id="MU069880">
    <property type="protein sequence ID" value="KAF5832348.1"/>
    <property type="molecule type" value="Genomic_DNA"/>
</dbReference>
<reference evidence="4" key="1">
    <citation type="submission" date="2017-08" db="EMBL/GenBank/DDBJ databases">
        <authorList>
            <person name="Polle J.E."/>
            <person name="Barry K."/>
            <person name="Cushman J."/>
            <person name="Schmutz J."/>
            <person name="Tran D."/>
            <person name="Hathwaick L.T."/>
            <person name="Yim W.C."/>
            <person name="Jenkins J."/>
            <person name="Mckie-Krisberg Z.M."/>
            <person name="Prochnik S."/>
            <person name="Lindquist E."/>
            <person name="Dockter R.B."/>
            <person name="Adam C."/>
            <person name="Molina H."/>
            <person name="Bunkerborg J."/>
            <person name="Jin E."/>
            <person name="Buchheim M."/>
            <person name="Magnuson J."/>
        </authorList>
    </citation>
    <scope>NUCLEOTIDE SEQUENCE</scope>
    <source>
        <strain evidence="4">CCAP 19/18</strain>
    </source>
</reference>
<keyword evidence="3" id="KW-0472">Membrane</keyword>
<keyword evidence="3" id="KW-1133">Transmembrane helix</keyword>
<feature type="coiled-coil region" evidence="2">
    <location>
        <begin position="5"/>
        <end position="46"/>
    </location>
</feature>
<gene>
    <name evidence="4" type="ORF">DUNSADRAFT_11790</name>
</gene>
<evidence type="ECO:0000256" key="3">
    <source>
        <dbReference type="SAM" id="Phobius"/>
    </source>
</evidence>